<evidence type="ECO:0000259" key="5">
    <source>
        <dbReference type="PROSITE" id="PS51462"/>
    </source>
</evidence>
<protein>
    <submittedName>
        <fullName evidence="6">NUDIX hydrolase</fullName>
    </submittedName>
</protein>
<keyword evidence="7" id="KW-1185">Reference proteome</keyword>
<dbReference type="GO" id="GO:0016787">
    <property type="term" value="F:hydrolase activity"/>
    <property type="evidence" value="ECO:0007669"/>
    <property type="project" value="UniProtKB-KW"/>
</dbReference>
<dbReference type="Pfam" id="PF00293">
    <property type="entry name" value="NUDIX"/>
    <property type="match status" value="1"/>
</dbReference>
<comment type="caution">
    <text evidence="6">The sequence shown here is derived from an EMBL/GenBank/DDBJ whole genome shotgun (WGS) entry which is preliminary data.</text>
</comment>
<dbReference type="EMBL" id="JBHMEA010000008">
    <property type="protein sequence ID" value="MFB9230918.1"/>
    <property type="molecule type" value="Genomic_DNA"/>
</dbReference>
<dbReference type="PROSITE" id="PS51462">
    <property type="entry name" value="NUDIX"/>
    <property type="match status" value="1"/>
</dbReference>
<dbReference type="InterPro" id="IPR015797">
    <property type="entry name" value="NUDIX_hydrolase-like_dom_sf"/>
</dbReference>
<evidence type="ECO:0000256" key="3">
    <source>
        <dbReference type="ARBA" id="ARBA00022801"/>
    </source>
</evidence>
<name>A0ABV5JDS2_9RHOB</name>
<keyword evidence="4" id="KW-0460">Magnesium</keyword>
<dbReference type="SUPFAM" id="SSF55811">
    <property type="entry name" value="Nudix"/>
    <property type="match status" value="1"/>
</dbReference>
<evidence type="ECO:0000256" key="4">
    <source>
        <dbReference type="ARBA" id="ARBA00022842"/>
    </source>
</evidence>
<organism evidence="6 7">
    <name type="scientific">Pseudohalocynthiibacter aestuariivivens</name>
    <dbReference type="NCBI Taxonomy" id="1591409"/>
    <lineage>
        <taxon>Bacteria</taxon>
        <taxon>Pseudomonadati</taxon>
        <taxon>Pseudomonadota</taxon>
        <taxon>Alphaproteobacteria</taxon>
        <taxon>Rhodobacterales</taxon>
        <taxon>Paracoccaceae</taxon>
        <taxon>Pseudohalocynthiibacter</taxon>
    </lineage>
</organism>
<dbReference type="Proteomes" id="UP001589683">
    <property type="component" value="Unassembled WGS sequence"/>
</dbReference>
<comment type="cofactor">
    <cofactor evidence="1">
        <name>Mg(2+)</name>
        <dbReference type="ChEBI" id="CHEBI:18420"/>
    </cofactor>
</comment>
<dbReference type="InterPro" id="IPR000086">
    <property type="entry name" value="NUDIX_hydrolase_dom"/>
</dbReference>
<evidence type="ECO:0000313" key="7">
    <source>
        <dbReference type="Proteomes" id="UP001589683"/>
    </source>
</evidence>
<gene>
    <name evidence="6" type="ORF">ACFFUT_03835</name>
</gene>
<dbReference type="RefSeq" id="WP_343229479.1">
    <property type="nucleotide sequence ID" value="NZ_JAGFNU010000015.1"/>
</dbReference>
<keyword evidence="3 6" id="KW-0378">Hydrolase</keyword>
<dbReference type="CDD" id="cd04666">
    <property type="entry name" value="NUDIX_DIPP2_like_Nudt4"/>
    <property type="match status" value="1"/>
</dbReference>
<accession>A0ABV5JDS2</accession>
<dbReference type="PANTHER" id="PTHR12629">
    <property type="entry name" value="DIPHOSPHOINOSITOL POLYPHOSPHATE PHOSPHOHYDROLASE"/>
    <property type="match status" value="1"/>
</dbReference>
<reference evidence="6 7" key="1">
    <citation type="submission" date="2024-09" db="EMBL/GenBank/DDBJ databases">
        <authorList>
            <person name="Sun Q."/>
            <person name="Mori K."/>
        </authorList>
    </citation>
    <scope>NUCLEOTIDE SEQUENCE [LARGE SCALE GENOMIC DNA]</scope>
    <source>
        <strain evidence="6 7">CECT 8726</strain>
    </source>
</reference>
<dbReference type="Gene3D" id="3.90.79.10">
    <property type="entry name" value="Nucleoside Triphosphate Pyrophosphohydrolase"/>
    <property type="match status" value="1"/>
</dbReference>
<sequence>MNTKQQPIQLNASQKHGVRTQFGALCYRVNNDKVQVLLVTSRGAGRWIIPKGWPMDQQTPASAAAQEAFEEAGVEGKIENICLGIFSYVKSRNVEDELPCVVAVFPMKVKRLLRKFPEAKERNRRWFSVKKAASMVSEPELAQIIRAFEPALLPR</sequence>
<dbReference type="InterPro" id="IPR047198">
    <property type="entry name" value="DDP-like_NUDIX"/>
</dbReference>
<keyword evidence="2" id="KW-0479">Metal-binding</keyword>
<evidence type="ECO:0000256" key="2">
    <source>
        <dbReference type="ARBA" id="ARBA00022723"/>
    </source>
</evidence>
<proteinExistence type="predicted"/>
<feature type="domain" description="Nudix hydrolase" evidence="5">
    <location>
        <begin position="17"/>
        <end position="149"/>
    </location>
</feature>
<dbReference type="PANTHER" id="PTHR12629:SF0">
    <property type="entry name" value="DIPHOSPHOINOSITOL-POLYPHOSPHATE DIPHOSPHATASE"/>
    <property type="match status" value="1"/>
</dbReference>
<evidence type="ECO:0000256" key="1">
    <source>
        <dbReference type="ARBA" id="ARBA00001946"/>
    </source>
</evidence>
<evidence type="ECO:0000313" key="6">
    <source>
        <dbReference type="EMBL" id="MFB9230918.1"/>
    </source>
</evidence>